<dbReference type="AlphaFoldDB" id="A0A2K4MII3"/>
<comment type="caution">
    <text evidence="2">The sequence shown here is derived from an EMBL/GenBank/DDBJ whole genome shotgun (WGS) entry which is preliminary data.</text>
</comment>
<sequence length="607" mass="69839">MNAKEIGRTAGRIFAYHLPANWVFRSQEDQEDYGIDGEIEITSPKDMATGFIFKVQIKGQQKVSYIDQGTYVSFDMPVERLRYYMLQIETPIILVVVDVTDEKIFWASLQNNTKIANDLAKATESGQKTVVVHLRSEDTVPEHTTELLVAVEQNMNWLRLHAFERLTGSIDTLIKSSHSDVLRALLEQNKKVTFDIFNEQFERLYKEGKFKELVTSAKPVINSATELIETRISAGLYVERVFEAEVGRRTPQGLAAFADLYALMLKIIRKEKTPAYLRRYVIMLVRVLRLQVAVESDYHYFISSEQFPRESITGWIVSTSRSQISGRASREIEKVILLINRMILVGEYHVFLDALPRLIGAITLFALRLKIEKFENQADYISSWLKFCLNLAMELAITTKNQDLLAQMIMQYALSELDEKGKLTRIEESFTFLNKIDDSDVKMRVQQHLQNLKSQNEQEQPEMTPSQEIDAFRSRAFALGFNVDDPDDEIGKIIRQGLIDYNPERVVRDCESLVMIPSLALGVPAQMVGLRSAGMKWLYCLKKGHAMAGWRLDDIYSSPIPGTGFKLIHCESCEFRQPRSTNWQWTSKWQQNLAEEHSEIYDRIGRI</sequence>
<dbReference type="RefSeq" id="WP_103321873.1">
    <property type="nucleotide sequence ID" value="NZ_PPTF01000098.1"/>
</dbReference>
<keyword evidence="3" id="KW-1185">Reference proteome</keyword>
<accession>A0A2K4MII3</accession>
<reference evidence="2 3" key="1">
    <citation type="submission" date="2018-01" db="EMBL/GenBank/DDBJ databases">
        <title>Genomic Sequence of Chromobacterium MWU13-2610 from wild cranberry bogs within the Cape Cod National Seashore.</title>
        <authorList>
            <person name="O'Hara-Hanley K."/>
            <person name="Soby S."/>
            <person name="Harrison A."/>
        </authorList>
    </citation>
    <scope>NUCLEOTIDE SEQUENCE [LARGE SCALE GENOMIC DNA]</scope>
    <source>
        <strain evidence="2 3">MWU13-2610</strain>
    </source>
</reference>
<dbReference type="EMBL" id="PPTF01000098">
    <property type="protein sequence ID" value="POA96887.1"/>
    <property type="molecule type" value="Genomic_DNA"/>
</dbReference>
<proteinExistence type="predicted"/>
<evidence type="ECO:0000313" key="2">
    <source>
        <dbReference type="EMBL" id="POA96887.1"/>
    </source>
</evidence>
<gene>
    <name evidence="2" type="ORF">C2134_20295</name>
</gene>
<dbReference type="Pfam" id="PF14280">
    <property type="entry name" value="DUF4365"/>
    <property type="match status" value="1"/>
</dbReference>
<name>A0A2K4MII3_9NEIS</name>
<feature type="domain" description="DUF4365" evidence="1">
    <location>
        <begin position="18"/>
        <end position="115"/>
    </location>
</feature>
<organism evidence="2 3">
    <name type="scientific">Chromobacterium sinusclupearum</name>
    <dbReference type="NCBI Taxonomy" id="2077146"/>
    <lineage>
        <taxon>Bacteria</taxon>
        <taxon>Pseudomonadati</taxon>
        <taxon>Pseudomonadota</taxon>
        <taxon>Betaproteobacteria</taxon>
        <taxon>Neisseriales</taxon>
        <taxon>Chromobacteriaceae</taxon>
        <taxon>Chromobacterium</taxon>
    </lineage>
</organism>
<dbReference type="Proteomes" id="UP000236416">
    <property type="component" value="Unassembled WGS sequence"/>
</dbReference>
<protein>
    <recommendedName>
        <fullName evidence="1">DUF4365 domain-containing protein</fullName>
    </recommendedName>
</protein>
<evidence type="ECO:0000313" key="3">
    <source>
        <dbReference type="Proteomes" id="UP000236416"/>
    </source>
</evidence>
<dbReference type="InterPro" id="IPR025375">
    <property type="entry name" value="DUF4365"/>
</dbReference>
<evidence type="ECO:0000259" key="1">
    <source>
        <dbReference type="Pfam" id="PF14280"/>
    </source>
</evidence>